<organism evidence="5 6">
    <name type="scientific">Streptomyces griseoviridis</name>
    <dbReference type="NCBI Taxonomy" id="45398"/>
    <lineage>
        <taxon>Bacteria</taxon>
        <taxon>Bacillati</taxon>
        <taxon>Actinomycetota</taxon>
        <taxon>Actinomycetes</taxon>
        <taxon>Kitasatosporales</taxon>
        <taxon>Streptomycetaceae</taxon>
        <taxon>Streptomyces</taxon>
    </lineage>
</organism>
<dbReference type="InterPro" id="IPR051545">
    <property type="entry name" value="NAD(P)H_dehydrogenase_qn"/>
</dbReference>
<comment type="similarity">
    <text evidence="1">Belongs to the NAD(P)H dehydrogenase (quinone) family.</text>
</comment>
<evidence type="ECO:0000313" key="6">
    <source>
        <dbReference type="Proteomes" id="UP001231675"/>
    </source>
</evidence>
<evidence type="ECO:0000256" key="2">
    <source>
        <dbReference type="ARBA" id="ARBA00023002"/>
    </source>
</evidence>
<dbReference type="Gene3D" id="3.40.50.360">
    <property type="match status" value="1"/>
</dbReference>
<evidence type="ECO:0000259" key="4">
    <source>
        <dbReference type="Pfam" id="PF02525"/>
    </source>
</evidence>
<dbReference type="InterPro" id="IPR029039">
    <property type="entry name" value="Flavoprotein-like_sf"/>
</dbReference>
<dbReference type="Proteomes" id="UP001231675">
    <property type="component" value="Unassembled WGS sequence"/>
</dbReference>
<feature type="region of interest" description="Disordered" evidence="3">
    <location>
        <begin position="60"/>
        <end position="88"/>
    </location>
</feature>
<comment type="caution">
    <text evidence="5">The sequence shown here is derived from an EMBL/GenBank/DDBJ whole genome shotgun (WGS) entry which is preliminary data.</text>
</comment>
<dbReference type="Pfam" id="PF02525">
    <property type="entry name" value="Flavodoxin_2"/>
    <property type="match status" value="1"/>
</dbReference>
<dbReference type="PANTHER" id="PTHR10204">
    <property type="entry name" value="NAD P H OXIDOREDUCTASE-RELATED"/>
    <property type="match status" value="1"/>
</dbReference>
<dbReference type="SUPFAM" id="SSF52218">
    <property type="entry name" value="Flavoproteins"/>
    <property type="match status" value="1"/>
</dbReference>
<keyword evidence="6" id="KW-1185">Reference proteome</keyword>
<keyword evidence="2" id="KW-0560">Oxidoreductase</keyword>
<feature type="domain" description="Flavodoxin-like fold" evidence="4">
    <location>
        <begin position="98"/>
        <end position="150"/>
    </location>
</feature>
<protein>
    <recommendedName>
        <fullName evidence="4">Flavodoxin-like fold domain-containing protein</fullName>
    </recommendedName>
</protein>
<sequence>MDEEPLNAGRRDAQDRRHPIRMSSQEDADRLRPPGAEVAQRLAEGCRGLHAGVRRARGTGERSLCDELEGGRGRHGLRPDTSSPLKVARDSGRAFDAGTLAPDVRAEQEKLLWADTLVFPFPLWWNTMPAILKDWVDRVFTSRFAYGVGEHRDT</sequence>
<reference evidence="5 6" key="1">
    <citation type="submission" date="2023-07" db="EMBL/GenBank/DDBJ databases">
        <title>Sequencing the genomes of 1000 actinobacteria strains.</title>
        <authorList>
            <person name="Klenk H.-P."/>
        </authorList>
    </citation>
    <scope>NUCLEOTIDE SEQUENCE [LARGE SCALE GENOMIC DNA]</scope>
    <source>
        <strain evidence="5 6">DSM 40229</strain>
    </source>
</reference>
<feature type="compositionally biased region" description="Basic and acidic residues" evidence="3">
    <location>
        <begin position="60"/>
        <end position="72"/>
    </location>
</feature>
<dbReference type="InterPro" id="IPR003680">
    <property type="entry name" value="Flavodoxin_fold"/>
</dbReference>
<feature type="region of interest" description="Disordered" evidence="3">
    <location>
        <begin position="1"/>
        <end position="34"/>
    </location>
</feature>
<name>A0ABT9LN16_STRGD</name>
<evidence type="ECO:0000256" key="3">
    <source>
        <dbReference type="SAM" id="MobiDB-lite"/>
    </source>
</evidence>
<accession>A0ABT9LN16</accession>
<evidence type="ECO:0000256" key="1">
    <source>
        <dbReference type="ARBA" id="ARBA00006252"/>
    </source>
</evidence>
<dbReference type="PANTHER" id="PTHR10204:SF34">
    <property type="entry name" value="NAD(P)H DEHYDROGENASE [QUINONE] 1 ISOFORM 1"/>
    <property type="match status" value="1"/>
</dbReference>
<gene>
    <name evidence="5" type="ORF">J2S47_005422</name>
</gene>
<evidence type="ECO:0000313" key="5">
    <source>
        <dbReference type="EMBL" id="MDP9684920.1"/>
    </source>
</evidence>
<proteinExistence type="inferred from homology"/>
<dbReference type="EMBL" id="JAURUD010000001">
    <property type="protein sequence ID" value="MDP9684920.1"/>
    <property type="molecule type" value="Genomic_DNA"/>
</dbReference>